<name>A0A2P5D8T7_TREOI</name>
<evidence type="ECO:0000313" key="1">
    <source>
        <dbReference type="EMBL" id="PON69678.1"/>
    </source>
</evidence>
<evidence type="ECO:0000313" key="2">
    <source>
        <dbReference type="Proteomes" id="UP000237000"/>
    </source>
</evidence>
<dbReference type="Proteomes" id="UP000237000">
    <property type="component" value="Unassembled WGS sequence"/>
</dbReference>
<comment type="caution">
    <text evidence="1">The sequence shown here is derived from an EMBL/GenBank/DDBJ whole genome shotgun (WGS) entry which is preliminary data.</text>
</comment>
<gene>
    <name evidence="1" type="ORF">TorRG33x02_258690</name>
</gene>
<organism evidence="1 2">
    <name type="scientific">Trema orientale</name>
    <name type="common">Charcoal tree</name>
    <name type="synonym">Celtis orientalis</name>
    <dbReference type="NCBI Taxonomy" id="63057"/>
    <lineage>
        <taxon>Eukaryota</taxon>
        <taxon>Viridiplantae</taxon>
        <taxon>Streptophyta</taxon>
        <taxon>Embryophyta</taxon>
        <taxon>Tracheophyta</taxon>
        <taxon>Spermatophyta</taxon>
        <taxon>Magnoliopsida</taxon>
        <taxon>eudicotyledons</taxon>
        <taxon>Gunneridae</taxon>
        <taxon>Pentapetalae</taxon>
        <taxon>rosids</taxon>
        <taxon>fabids</taxon>
        <taxon>Rosales</taxon>
        <taxon>Cannabaceae</taxon>
        <taxon>Trema</taxon>
    </lineage>
</organism>
<accession>A0A2P5D8T7</accession>
<dbReference type="EMBL" id="JXTC01000287">
    <property type="protein sequence ID" value="PON69678.1"/>
    <property type="molecule type" value="Genomic_DNA"/>
</dbReference>
<sequence length="109" mass="12223">MLKSQAEPLSPDGNFPDIAINVFMLHFGLLALENHDGKASWELLQSLSAPSRTLSENHAIRLLKDQFRQTSPRAGRWFSQGDGAGDTGLLHVRVQLQRHDPACILWHKN</sequence>
<dbReference type="OrthoDB" id="10534371at2759"/>
<proteinExistence type="predicted"/>
<protein>
    <submittedName>
        <fullName evidence="1">Uncharacterized protein</fullName>
    </submittedName>
</protein>
<dbReference type="AlphaFoldDB" id="A0A2P5D8T7"/>
<keyword evidence="2" id="KW-1185">Reference proteome</keyword>
<reference evidence="2" key="1">
    <citation type="submission" date="2016-06" db="EMBL/GenBank/DDBJ databases">
        <title>Parallel loss of symbiosis genes in relatives of nitrogen-fixing non-legume Parasponia.</title>
        <authorList>
            <person name="Van Velzen R."/>
            <person name="Holmer R."/>
            <person name="Bu F."/>
            <person name="Rutten L."/>
            <person name="Van Zeijl A."/>
            <person name="Liu W."/>
            <person name="Santuari L."/>
            <person name="Cao Q."/>
            <person name="Sharma T."/>
            <person name="Shen D."/>
            <person name="Roswanjaya Y."/>
            <person name="Wardhani T."/>
            <person name="Kalhor M.S."/>
            <person name="Jansen J."/>
            <person name="Van den Hoogen J."/>
            <person name="Gungor B."/>
            <person name="Hartog M."/>
            <person name="Hontelez J."/>
            <person name="Verver J."/>
            <person name="Yang W.-C."/>
            <person name="Schijlen E."/>
            <person name="Repin R."/>
            <person name="Schilthuizen M."/>
            <person name="Schranz E."/>
            <person name="Heidstra R."/>
            <person name="Miyata K."/>
            <person name="Fedorova E."/>
            <person name="Kohlen W."/>
            <person name="Bisseling T."/>
            <person name="Smit S."/>
            <person name="Geurts R."/>
        </authorList>
    </citation>
    <scope>NUCLEOTIDE SEQUENCE [LARGE SCALE GENOMIC DNA]</scope>
    <source>
        <strain evidence="2">cv. RG33-2</strain>
    </source>
</reference>
<dbReference type="InParanoid" id="A0A2P5D8T7"/>